<sequence length="82" mass="8666">MAMARSGVFKMALRGGSRTSAAPPKRGFASLGHHDDASVTICRFATRGFHGVAEKPSMALSFAVVLSRGKVLALCSLSLLFR</sequence>
<name>A0ACC0XKV4_9ROSI</name>
<evidence type="ECO:0000313" key="1">
    <source>
        <dbReference type="EMBL" id="KAJ0018233.1"/>
    </source>
</evidence>
<accession>A0ACC0XKV4</accession>
<reference evidence="2" key="1">
    <citation type="journal article" date="2023" name="G3 (Bethesda)">
        <title>Genome assembly and association tests identify interacting loci associated with vigor, precocity, and sex in interspecific pistachio rootstocks.</title>
        <authorList>
            <person name="Palmer W."/>
            <person name="Jacygrad E."/>
            <person name="Sagayaradj S."/>
            <person name="Cavanaugh K."/>
            <person name="Han R."/>
            <person name="Bertier L."/>
            <person name="Beede B."/>
            <person name="Kafkas S."/>
            <person name="Golino D."/>
            <person name="Preece J."/>
            <person name="Michelmore R."/>
        </authorList>
    </citation>
    <scope>NUCLEOTIDE SEQUENCE [LARGE SCALE GENOMIC DNA]</scope>
</reference>
<keyword evidence="2" id="KW-1185">Reference proteome</keyword>
<proteinExistence type="predicted"/>
<evidence type="ECO:0000313" key="2">
    <source>
        <dbReference type="Proteomes" id="UP001163603"/>
    </source>
</evidence>
<dbReference type="EMBL" id="CM047747">
    <property type="protein sequence ID" value="KAJ0018233.1"/>
    <property type="molecule type" value="Genomic_DNA"/>
</dbReference>
<organism evidence="1 2">
    <name type="scientific">Pistacia integerrima</name>
    <dbReference type="NCBI Taxonomy" id="434235"/>
    <lineage>
        <taxon>Eukaryota</taxon>
        <taxon>Viridiplantae</taxon>
        <taxon>Streptophyta</taxon>
        <taxon>Embryophyta</taxon>
        <taxon>Tracheophyta</taxon>
        <taxon>Spermatophyta</taxon>
        <taxon>Magnoliopsida</taxon>
        <taxon>eudicotyledons</taxon>
        <taxon>Gunneridae</taxon>
        <taxon>Pentapetalae</taxon>
        <taxon>rosids</taxon>
        <taxon>malvids</taxon>
        <taxon>Sapindales</taxon>
        <taxon>Anacardiaceae</taxon>
        <taxon>Pistacia</taxon>
    </lineage>
</organism>
<protein>
    <submittedName>
        <fullName evidence="1">Uncharacterized protein</fullName>
    </submittedName>
</protein>
<gene>
    <name evidence="1" type="ORF">Pint_12226</name>
</gene>
<comment type="caution">
    <text evidence="1">The sequence shown here is derived from an EMBL/GenBank/DDBJ whole genome shotgun (WGS) entry which is preliminary data.</text>
</comment>
<dbReference type="Proteomes" id="UP001163603">
    <property type="component" value="Chromosome 12"/>
</dbReference>